<dbReference type="AlphaFoldDB" id="A0AAW8J6C9"/>
<keyword evidence="2" id="KW-0732">Signal</keyword>
<gene>
    <name evidence="3" type="ORF">RFH47_03235</name>
</gene>
<feature type="transmembrane region" description="Helical" evidence="1">
    <location>
        <begin position="781"/>
        <end position="799"/>
    </location>
</feature>
<sequence length="806" mass="87700">MIQYKKTALVITTLTVMSAAISAETVDRTIHVTTFADEDGENSNACSLREAIETASKGKAYGGCTVGEVLANRTSIIQLEAGEYQLKRELQPTRNVIIQGKLPFKYDQIDVLKNDYPALTAVQTKIRAVGNHRIMNSATFGQPAVTLNNVELHDGVSDSRGGAILSGGALILSNVSIFNSQAKEGGAIYLDGVNSSFTSNRGRIEGSQAERGSVLAMNCSDNLTTTAREISIDYMSILKNGSVKSQSTIAYCGQVRAQMTANSIGLNQADPSQGSIIQFSSKTPYGNVPLSLGNSSLELLSNTIVQNTAYSTLLYNSVGKKELNFNVLAFNAASGQSCRDADQRENVKVTDIAAKGNGILLKRGNDQCQLISEKPEDIAKENIALDQYTFDQVLSPLSQKQPDAYTAFMPIYFTRLTGNNPLIDSGYVSGCSALDQRGVQRAGALNSVGNADKANTCDVGATEVLRLTANNFSGQNESIITLLNGYQKAIDDSEAALNNPKTDPETLGYYRLQAVKYRDLHRLTKQKQKYRTIFVDPFKSNIPDETVNSDGGREIKHLSSDLYDVKVEALGNGKLDQNHKFSGQFDPNLRCEWDDKSELKQILVYRVDDNLTPDDEDEFCSYTLTMKSDPTKSSSGYIISRFRNIAPIAQDVQYTVSPGDNGWVTLNLLENTNDDGDGDVAQLVTKPHKRSYYADEKGQDLAIRFTQLRDAIQIQSERSGPCPDDVKLTCHGGKISAKLKNTFDPFDYKLKYVVYDADGAASNEALINIKNTGSSTGATSGGGSVGGVSIIALLTLIYLRRRSSRV</sequence>
<dbReference type="InterPro" id="IPR026457">
    <property type="entry name" value="CSLREA_Nterm"/>
</dbReference>
<dbReference type="InterPro" id="IPR011050">
    <property type="entry name" value="Pectin_lyase_fold/virulence"/>
</dbReference>
<reference evidence="3" key="1">
    <citation type="submission" date="2023-08" db="EMBL/GenBank/DDBJ databases">
        <title>Emergence of clinically-relevant ST2 carbapenem-resistant Acinetobacter baumannii strains in hospital sewages in Zhejiang, East of China.</title>
        <authorList>
            <person name="Kaichao C."/>
            <person name="Zhang R."/>
        </authorList>
    </citation>
    <scope>NUCLEOTIDE SEQUENCE</scope>
    <source>
        <strain evidence="3">M-RB-37</strain>
    </source>
</reference>
<feature type="signal peptide" evidence="2">
    <location>
        <begin position="1"/>
        <end position="22"/>
    </location>
</feature>
<organism evidence="3 4">
    <name type="scientific">Acinetobacter rudis</name>
    <dbReference type="NCBI Taxonomy" id="632955"/>
    <lineage>
        <taxon>Bacteria</taxon>
        <taxon>Pseudomonadati</taxon>
        <taxon>Pseudomonadota</taxon>
        <taxon>Gammaproteobacteria</taxon>
        <taxon>Moraxellales</taxon>
        <taxon>Moraxellaceae</taxon>
        <taxon>Acinetobacter</taxon>
    </lineage>
</organism>
<feature type="chain" id="PRO_5043645152" evidence="2">
    <location>
        <begin position="23"/>
        <end position="806"/>
    </location>
</feature>
<keyword evidence="1" id="KW-0472">Membrane</keyword>
<dbReference type="Proteomes" id="UP001243844">
    <property type="component" value="Unassembled WGS sequence"/>
</dbReference>
<dbReference type="RefSeq" id="WP_308973546.1">
    <property type="nucleotide sequence ID" value="NZ_JAVIDL010000004.1"/>
</dbReference>
<protein>
    <submittedName>
        <fullName evidence="3">CSLREA domain-containing protein</fullName>
    </submittedName>
</protein>
<evidence type="ECO:0000313" key="4">
    <source>
        <dbReference type="Proteomes" id="UP001243844"/>
    </source>
</evidence>
<evidence type="ECO:0000256" key="2">
    <source>
        <dbReference type="SAM" id="SignalP"/>
    </source>
</evidence>
<evidence type="ECO:0000256" key="1">
    <source>
        <dbReference type="SAM" id="Phobius"/>
    </source>
</evidence>
<proteinExistence type="predicted"/>
<dbReference type="EMBL" id="JAVIDL010000004">
    <property type="protein sequence ID" value="MDQ8934751.1"/>
    <property type="molecule type" value="Genomic_DNA"/>
</dbReference>
<dbReference type="SUPFAM" id="SSF51126">
    <property type="entry name" value="Pectin lyase-like"/>
    <property type="match status" value="1"/>
</dbReference>
<keyword evidence="1" id="KW-1133">Transmembrane helix</keyword>
<comment type="caution">
    <text evidence="3">The sequence shown here is derived from an EMBL/GenBank/DDBJ whole genome shotgun (WGS) entry which is preliminary data.</text>
</comment>
<dbReference type="NCBIfam" id="NF041518">
    <property type="entry name" value="choice_anch_Q"/>
    <property type="match status" value="1"/>
</dbReference>
<dbReference type="NCBIfam" id="TIGR04214">
    <property type="entry name" value="CSLREA_Nterm"/>
    <property type="match status" value="1"/>
</dbReference>
<accession>A0AAW8J6C9</accession>
<keyword evidence="1" id="KW-0812">Transmembrane</keyword>
<dbReference type="InterPro" id="IPR059226">
    <property type="entry name" value="Choice_anch_Q_dom"/>
</dbReference>
<name>A0AAW8J6C9_9GAMM</name>
<evidence type="ECO:0000313" key="3">
    <source>
        <dbReference type="EMBL" id="MDQ8934751.1"/>
    </source>
</evidence>